<organism evidence="4 5">
    <name type="scientific">Hirsutella rhossiliensis</name>
    <dbReference type="NCBI Taxonomy" id="111463"/>
    <lineage>
        <taxon>Eukaryota</taxon>
        <taxon>Fungi</taxon>
        <taxon>Dikarya</taxon>
        <taxon>Ascomycota</taxon>
        <taxon>Pezizomycotina</taxon>
        <taxon>Sordariomycetes</taxon>
        <taxon>Hypocreomycetidae</taxon>
        <taxon>Hypocreales</taxon>
        <taxon>Ophiocordycipitaceae</taxon>
        <taxon>Hirsutella</taxon>
    </lineage>
</organism>
<dbReference type="OrthoDB" id="5598844at2759"/>
<feature type="compositionally biased region" description="Basic residues" evidence="3">
    <location>
        <begin position="94"/>
        <end position="104"/>
    </location>
</feature>
<evidence type="ECO:0000313" key="4">
    <source>
        <dbReference type="EMBL" id="KAH0957438.1"/>
    </source>
</evidence>
<keyword evidence="5" id="KW-1185">Reference proteome</keyword>
<feature type="compositionally biased region" description="Basic residues" evidence="3">
    <location>
        <begin position="1"/>
        <end position="11"/>
    </location>
</feature>
<protein>
    <submittedName>
        <fullName evidence="4">Chromatin remodelling complex rsc7/Swp82 subunit domain-containing protein</fullName>
    </submittedName>
</protein>
<dbReference type="GO" id="GO:0031490">
    <property type="term" value="F:chromatin DNA binding"/>
    <property type="evidence" value="ECO:0007669"/>
    <property type="project" value="TreeGrafter"/>
</dbReference>
<sequence>MPGRRSGRAAAKKAAAALENTPRGFVDVEDEPMPDAGTADNASEPEEGPAQDDDEEDDDGEHQDVKGDDDGDDDATGKDEESAKEPTPPPQPVIRRKRLGRPPKNKPPDWDPMVTVTDDTPRRRGRGGWRGRGGRKGGPAVPKAEQVVDADGTVADIVDDECVLAQDAEGEAKVDNLGNLAGGREYRCRTFTVLGRGNRLYMLSTEPARCVGFRDSYLFFTKHRKLYKIIVDEDEKRDMIEREIIPHSYKGRSIGVVTARSVFREFGARIIVGGKRIVDDYNVAQARADGAVEGDLADPDDRFVPGEPYNKNQYVAWHGASAVYHTSVPAVPVPSGKPEYKKRKVNVNDTNWMLEHAREASIFNSGINAIRKLNNSGVYDIHTNMMQYPAIMQPTLARVEQVAPGADEEDGSSGSKFPPVPARISRNLLVTDTHFESPPAGAAVTAVDRPDAADLLGAFHGLGSVSDEVKELLPPECRQAFDEALRQDREWKSRWGTEKEKMARRDPIIDKAIVPYSMG</sequence>
<evidence type="ECO:0000256" key="3">
    <source>
        <dbReference type="SAM" id="MobiDB-lite"/>
    </source>
</evidence>
<name>A0A9P8SCA8_9HYPO</name>
<keyword evidence="2" id="KW-0804">Transcription</keyword>
<dbReference type="EMBL" id="JAIZPD010000021">
    <property type="protein sequence ID" value="KAH0957438.1"/>
    <property type="molecule type" value="Genomic_DNA"/>
</dbReference>
<keyword evidence="1" id="KW-0805">Transcription regulation</keyword>
<dbReference type="PANTHER" id="PTHR22597:SF3">
    <property type="entry name" value="CHROMATIN STRUCTURE-REMODELING COMPLEX SUBUNIT RSC7"/>
    <property type="match status" value="1"/>
</dbReference>
<dbReference type="GO" id="GO:0016586">
    <property type="term" value="C:RSC-type complex"/>
    <property type="evidence" value="ECO:0007669"/>
    <property type="project" value="TreeGrafter"/>
</dbReference>
<feature type="compositionally biased region" description="Basic residues" evidence="3">
    <location>
        <begin position="123"/>
        <end position="135"/>
    </location>
</feature>
<reference evidence="4" key="1">
    <citation type="submission" date="2021-09" db="EMBL/GenBank/DDBJ databases">
        <title>A high-quality genome of the endoparasitic fungus Hirsutella rhossiliensis with a comparison of Hirsutella genomes reveals transposable elements contributing to genome size variation.</title>
        <authorList>
            <person name="Lin R."/>
            <person name="Jiao Y."/>
            <person name="Sun X."/>
            <person name="Ling J."/>
            <person name="Xie B."/>
            <person name="Cheng X."/>
        </authorList>
    </citation>
    <scope>NUCLEOTIDE SEQUENCE</scope>
    <source>
        <strain evidence="4">HR02</strain>
    </source>
</reference>
<dbReference type="InterPro" id="IPR013933">
    <property type="entry name" value="CRC_Rsc7/Swp82"/>
</dbReference>
<feature type="compositionally biased region" description="Acidic residues" evidence="3">
    <location>
        <begin position="43"/>
        <end position="61"/>
    </location>
</feature>
<feature type="compositionally biased region" description="Basic and acidic residues" evidence="3">
    <location>
        <begin position="75"/>
        <end position="84"/>
    </location>
</feature>
<gene>
    <name evidence="4" type="ORF">HRG_11585</name>
</gene>
<feature type="region of interest" description="Disordered" evidence="3">
    <location>
        <begin position="1"/>
        <end position="143"/>
    </location>
</feature>
<dbReference type="RefSeq" id="XP_044714952.1">
    <property type="nucleotide sequence ID" value="XM_044870055.1"/>
</dbReference>
<proteinExistence type="predicted"/>
<comment type="caution">
    <text evidence="4">The sequence shown here is derived from an EMBL/GenBank/DDBJ whole genome shotgun (WGS) entry which is preliminary data.</text>
</comment>
<accession>A0A9P8SCA8</accession>
<dbReference type="PANTHER" id="PTHR22597">
    <property type="entry name" value="POLYCOMB GROUP PROTEIN"/>
    <property type="match status" value="1"/>
</dbReference>
<dbReference type="Proteomes" id="UP000824596">
    <property type="component" value="Unassembled WGS sequence"/>
</dbReference>
<evidence type="ECO:0000256" key="2">
    <source>
        <dbReference type="ARBA" id="ARBA00023163"/>
    </source>
</evidence>
<dbReference type="AlphaFoldDB" id="A0A9P8SCA8"/>
<evidence type="ECO:0000313" key="5">
    <source>
        <dbReference type="Proteomes" id="UP000824596"/>
    </source>
</evidence>
<dbReference type="GeneID" id="68360713"/>
<evidence type="ECO:0000256" key="1">
    <source>
        <dbReference type="ARBA" id="ARBA00023015"/>
    </source>
</evidence>
<dbReference type="Pfam" id="PF08624">
    <property type="entry name" value="CRC_subunit"/>
    <property type="match status" value="1"/>
</dbReference>